<dbReference type="RefSeq" id="XP_075097687.1">
    <property type="nucleotide sequence ID" value="XM_075241586.1"/>
</dbReference>
<proteinExistence type="predicted"/>
<organism evidence="1 2">
    <name type="scientific">Nicotiana tabacum</name>
    <name type="common">Common tobacco</name>
    <dbReference type="NCBI Taxonomy" id="4097"/>
    <lineage>
        <taxon>Eukaryota</taxon>
        <taxon>Viridiplantae</taxon>
        <taxon>Streptophyta</taxon>
        <taxon>Embryophyta</taxon>
        <taxon>Tracheophyta</taxon>
        <taxon>Spermatophyta</taxon>
        <taxon>Magnoliopsida</taxon>
        <taxon>eudicotyledons</taxon>
        <taxon>Gunneridae</taxon>
        <taxon>Pentapetalae</taxon>
        <taxon>asterids</taxon>
        <taxon>lamiids</taxon>
        <taxon>Solanales</taxon>
        <taxon>Solanaceae</taxon>
        <taxon>Nicotianoideae</taxon>
        <taxon>Nicotianeae</taxon>
        <taxon>Nicotiana</taxon>
    </lineage>
</organism>
<keyword evidence="1" id="KW-1185">Reference proteome</keyword>
<gene>
    <name evidence="2" type="primary">LOC107832539</name>
</gene>
<accession>A0AC58TKE8</accession>
<sequence length="807" mass="90049">MASADSDLHTEEVAENKRNNGQLKGRKVSWAKLYRVDSLNLEAGKVSNSLAGHASKDDWKTILSLAFQSVGVIYGDLGTSPLYTIQSTFTEKIGDKNDILGVLSLIIYTIFLVPMTKYVFTVLWANDNGNGGAFALYSLICRHAKVSLIPNQEPEDRELSRYGLDIPSNQFRRAQNIKHKLENTKFARLFLVFLAILGTSMVIGDGIITPSISVLSAVSGIKPLGQEAIVGVSVAILVALFCFQRFGTDKVGYSFAPAICIWFCLISGTGMYNLFKHDVSVLRAFNPKYIFNYFKRNGKKGWLSLGGVILCITGSEAMFADLGHFSVRSVQISFSCLVFPSILSAYIGQAAYLTKFPENVGNAFYASVPDPLYWPTFVVAVVAAIIASQAMISGAFSIVAQAQSLGCFPRVKVIHTSAKHEGQVYIPELNYFLMVACVVVTLSFKTTGNLGNAYGICVVSAELITTNMVTLVMLLIWKISIWRIILFYVVYVTIESTYLSAQLTKFVQGGFLPLAFSFVLVIIMGIWHYVQKHRYEFELKNKVSSDYITDLAKNPDIKRVPGIGLLYSELVQGIPPIFPHFVSNIPSVHSIIVLVSIKSIPINKVALEERFLFRHVQPREYKVFRCVVRLGYNDQLGKPEEFENQLVEHLKEFIRDEYYILAAHADQVADREIEPAVSGQLVAGNSSRVYTEEELEQQVDSRVSSAGSIRSMNTSAAQSNHSSNRIQMVPPSLEEVEVMQFVEKAKEQGVFYLLGEAEVVTKQDSSFLKKFVVNYAYNFLRKNFRQGEKVMAIPRTRLLRVGMTYEL</sequence>
<name>A0AC58TKE8_TOBAC</name>
<reference evidence="2" key="2">
    <citation type="submission" date="2025-08" db="UniProtKB">
        <authorList>
            <consortium name="RefSeq"/>
        </authorList>
    </citation>
    <scope>IDENTIFICATION</scope>
    <source>
        <tissue evidence="2">Leaf</tissue>
    </source>
</reference>
<dbReference type="Proteomes" id="UP000790787">
    <property type="component" value="Chromosome 21"/>
</dbReference>
<evidence type="ECO:0000313" key="1">
    <source>
        <dbReference type="Proteomes" id="UP000790787"/>
    </source>
</evidence>
<reference evidence="1" key="1">
    <citation type="journal article" date="2014" name="Nat. Commun.">
        <title>The tobacco genome sequence and its comparison with those of tomato and potato.</title>
        <authorList>
            <person name="Sierro N."/>
            <person name="Battey J.N."/>
            <person name="Ouadi S."/>
            <person name="Bakaher N."/>
            <person name="Bovet L."/>
            <person name="Willig A."/>
            <person name="Goepfert S."/>
            <person name="Peitsch M.C."/>
            <person name="Ivanov N.V."/>
        </authorList>
    </citation>
    <scope>NUCLEOTIDE SEQUENCE [LARGE SCALE GENOMIC DNA]</scope>
</reference>
<evidence type="ECO:0000313" key="2">
    <source>
        <dbReference type="RefSeq" id="XP_075097687.1"/>
    </source>
</evidence>
<protein>
    <submittedName>
        <fullName evidence="2">Potassium transporter 5-like</fullName>
    </submittedName>
</protein>